<evidence type="ECO:0000256" key="1">
    <source>
        <dbReference type="ARBA" id="ARBA00003529"/>
    </source>
</evidence>
<evidence type="ECO:0000313" key="11">
    <source>
        <dbReference type="Proteomes" id="UP000078582"/>
    </source>
</evidence>
<feature type="domain" description="RecX first three-helical" evidence="9">
    <location>
        <begin position="61"/>
        <end position="100"/>
    </location>
</feature>
<evidence type="ECO:0000256" key="5">
    <source>
        <dbReference type="ARBA" id="ARBA00022490"/>
    </source>
</evidence>
<evidence type="ECO:0000256" key="2">
    <source>
        <dbReference type="ARBA" id="ARBA00004496"/>
    </source>
</evidence>
<dbReference type="Pfam" id="PF21981">
    <property type="entry name" value="RecX_HTH3"/>
    <property type="match status" value="2"/>
</dbReference>
<dbReference type="InterPro" id="IPR036388">
    <property type="entry name" value="WH-like_DNA-bd_sf"/>
</dbReference>
<keyword evidence="11" id="KW-1185">Reference proteome</keyword>
<dbReference type="Proteomes" id="UP000078582">
    <property type="component" value="Chromosome"/>
</dbReference>
<dbReference type="InterPro" id="IPR053924">
    <property type="entry name" value="RecX_HTH_2nd"/>
</dbReference>
<accession>A0A192H6I6</accession>
<dbReference type="OrthoDB" id="5421057at2"/>
<dbReference type="InterPro" id="IPR053926">
    <property type="entry name" value="RecX_HTH_1st"/>
</dbReference>
<protein>
    <recommendedName>
        <fullName evidence="4 6">Regulatory protein RecX</fullName>
    </recommendedName>
</protein>
<dbReference type="STRING" id="375175.AYR53_12130"/>
<organism evidence="10 11">
    <name type="scientific">Loigolactobacillus backii</name>
    <dbReference type="NCBI Taxonomy" id="375175"/>
    <lineage>
        <taxon>Bacteria</taxon>
        <taxon>Bacillati</taxon>
        <taxon>Bacillota</taxon>
        <taxon>Bacilli</taxon>
        <taxon>Lactobacillales</taxon>
        <taxon>Lactobacillaceae</taxon>
        <taxon>Loigolactobacillus</taxon>
    </lineage>
</organism>
<evidence type="ECO:0000259" key="9">
    <source>
        <dbReference type="Pfam" id="PF21982"/>
    </source>
</evidence>
<sequence>MPVITMIEAQRRKGRYNVYLDEQYAFPVSESVLVEYRLFKGMEVPKKLQQTLMAADSVSKAYQLALTYLSRQLRSEMEVRLYLKKHEIPVSARQQIITKLQELNLVNDQDYAESYVRTVMLTSDKGPTVITQKLKEKGIKENLIEDALVLYQTDDLVANGLKAAQKLAKHYQKLSFSQQKQKVRLGLMQKGFSGESLDQILLQLDLEPDPEREWQALVQQGEKVMRQTARLEANKRRQKIKQRLYQKGFHLDEINRFLDEQLTNE</sequence>
<keyword evidence="5 6" id="KW-0963">Cytoplasm</keyword>
<dbReference type="AlphaFoldDB" id="A0A192H6I6"/>
<name>A0A192H6I6_9LACO</name>
<dbReference type="NCBIfam" id="NF010733">
    <property type="entry name" value="PRK14135.1"/>
    <property type="match status" value="1"/>
</dbReference>
<dbReference type="EMBL" id="CP014873">
    <property type="protein sequence ID" value="ANK63601.1"/>
    <property type="molecule type" value="Genomic_DNA"/>
</dbReference>
<dbReference type="KEGG" id="lbt:AYR52_07400"/>
<comment type="function">
    <text evidence="1 6">Modulates RecA activity.</text>
</comment>
<gene>
    <name evidence="6" type="primary">recX</name>
    <name evidence="10" type="ORF">AYR53_12130</name>
</gene>
<dbReference type="Pfam" id="PF02631">
    <property type="entry name" value="RecX_HTH2"/>
    <property type="match status" value="1"/>
</dbReference>
<comment type="subcellular location">
    <subcellularLocation>
        <location evidence="2 6">Cytoplasm</location>
    </subcellularLocation>
</comment>
<feature type="domain" description="RecX third three-helical" evidence="8">
    <location>
        <begin position="157"/>
        <end position="195"/>
    </location>
</feature>
<evidence type="ECO:0000259" key="8">
    <source>
        <dbReference type="Pfam" id="PF21981"/>
    </source>
</evidence>
<evidence type="ECO:0000256" key="3">
    <source>
        <dbReference type="ARBA" id="ARBA00009695"/>
    </source>
</evidence>
<dbReference type="Gene3D" id="1.10.10.10">
    <property type="entry name" value="Winged helix-like DNA-binding domain superfamily/Winged helix DNA-binding domain"/>
    <property type="match status" value="4"/>
</dbReference>
<proteinExistence type="inferred from homology"/>
<dbReference type="GO" id="GO:0006282">
    <property type="term" value="P:regulation of DNA repair"/>
    <property type="evidence" value="ECO:0007669"/>
    <property type="project" value="UniProtKB-UniRule"/>
</dbReference>
<dbReference type="InterPro" id="IPR003783">
    <property type="entry name" value="Regulatory_RecX"/>
</dbReference>
<evidence type="ECO:0000313" key="10">
    <source>
        <dbReference type="EMBL" id="ANK63601.1"/>
    </source>
</evidence>
<dbReference type="InterPro" id="IPR053925">
    <property type="entry name" value="RecX_HTH_3rd"/>
</dbReference>
<evidence type="ECO:0000256" key="6">
    <source>
        <dbReference type="HAMAP-Rule" id="MF_01114"/>
    </source>
</evidence>
<dbReference type="PANTHER" id="PTHR33602">
    <property type="entry name" value="REGULATORY PROTEIN RECX FAMILY PROTEIN"/>
    <property type="match status" value="1"/>
</dbReference>
<comment type="similarity">
    <text evidence="3 6">Belongs to the RecX family.</text>
</comment>
<dbReference type="Pfam" id="PF21982">
    <property type="entry name" value="RecX_HTH1"/>
    <property type="match status" value="1"/>
</dbReference>
<reference evidence="10 11" key="1">
    <citation type="submission" date="2016-03" db="EMBL/GenBank/DDBJ databases">
        <title>Pediococcus and Lactobacillus from brewery environment - whole genome sequencing and assembly.</title>
        <authorList>
            <person name="Behr J."/>
            <person name="Geissler A.J."/>
            <person name="Vogel R.F."/>
        </authorList>
    </citation>
    <scope>NUCLEOTIDE SEQUENCE [LARGE SCALE GENOMIC DNA]</scope>
    <source>
        <strain evidence="10 11">TMW 1.1989</strain>
    </source>
</reference>
<evidence type="ECO:0000259" key="7">
    <source>
        <dbReference type="Pfam" id="PF02631"/>
    </source>
</evidence>
<dbReference type="GO" id="GO:0005737">
    <property type="term" value="C:cytoplasm"/>
    <property type="evidence" value="ECO:0007669"/>
    <property type="project" value="UniProtKB-SubCell"/>
</dbReference>
<dbReference type="PANTHER" id="PTHR33602:SF1">
    <property type="entry name" value="REGULATORY PROTEIN RECX FAMILY PROTEIN"/>
    <property type="match status" value="1"/>
</dbReference>
<feature type="domain" description="RecX third three-helical" evidence="8">
    <location>
        <begin position="211"/>
        <end position="258"/>
    </location>
</feature>
<evidence type="ECO:0000256" key="4">
    <source>
        <dbReference type="ARBA" id="ARBA00018111"/>
    </source>
</evidence>
<dbReference type="HAMAP" id="MF_01114">
    <property type="entry name" value="RecX"/>
    <property type="match status" value="1"/>
</dbReference>
<feature type="domain" description="RecX second three-helical" evidence="7">
    <location>
        <begin position="107"/>
        <end position="148"/>
    </location>
</feature>